<evidence type="ECO:0000313" key="4">
    <source>
        <dbReference type="EMBL" id="WOD17041.1"/>
    </source>
</evidence>
<dbReference type="PROSITE" id="PS50110">
    <property type="entry name" value="RESPONSE_REGULATORY"/>
    <property type="match status" value="1"/>
</dbReference>
<name>A0ABZ0EIK4_9BURK</name>
<dbReference type="SMART" id="SM00448">
    <property type="entry name" value="REC"/>
    <property type="match status" value="1"/>
</dbReference>
<feature type="modified residue" description="4-aspartylphosphate" evidence="2">
    <location>
        <position position="61"/>
    </location>
</feature>
<dbReference type="Gene3D" id="3.40.50.2300">
    <property type="match status" value="1"/>
</dbReference>
<evidence type="ECO:0000313" key="5">
    <source>
        <dbReference type="Proteomes" id="UP001302652"/>
    </source>
</evidence>
<dbReference type="InterPro" id="IPR050595">
    <property type="entry name" value="Bact_response_regulator"/>
</dbReference>
<evidence type="ECO:0000256" key="1">
    <source>
        <dbReference type="ARBA" id="ARBA00022553"/>
    </source>
</evidence>
<dbReference type="PANTHER" id="PTHR44591">
    <property type="entry name" value="STRESS RESPONSE REGULATOR PROTEIN 1"/>
    <property type="match status" value="1"/>
</dbReference>
<keyword evidence="5" id="KW-1185">Reference proteome</keyword>
<protein>
    <submittedName>
        <fullName evidence="4">Response regulator</fullName>
    </submittedName>
</protein>
<keyword evidence="1 2" id="KW-0597">Phosphoprotein</keyword>
<evidence type="ECO:0000259" key="3">
    <source>
        <dbReference type="PROSITE" id="PS50110"/>
    </source>
</evidence>
<dbReference type="Proteomes" id="UP001302652">
    <property type="component" value="Chromosome 2"/>
</dbReference>
<proteinExistence type="predicted"/>
<dbReference type="EMBL" id="CP136512">
    <property type="protein sequence ID" value="WOD17041.1"/>
    <property type="molecule type" value="Genomic_DNA"/>
</dbReference>
<organism evidence="4 5">
    <name type="scientific">Paraburkholderia kirstenboschensis</name>
    <dbReference type="NCBI Taxonomy" id="1245436"/>
    <lineage>
        <taxon>Bacteria</taxon>
        <taxon>Pseudomonadati</taxon>
        <taxon>Pseudomonadota</taxon>
        <taxon>Betaproteobacteria</taxon>
        <taxon>Burkholderiales</taxon>
        <taxon>Burkholderiaceae</taxon>
        <taxon>Paraburkholderia</taxon>
    </lineage>
</organism>
<gene>
    <name evidence="4" type="ORF">RW095_14485</name>
</gene>
<sequence length="129" mass="13821">MIEGPILQVTPVVSIVDDDKAVRVALSSLIRSLGWHARMYESAEEFLLSGKAADTACLISDIRMPGMSGIEMHERLRAEGHAPPTIFVSAYPTPALQAKAANNGALVLLQKPYASAEITHWLSVAVGNP</sequence>
<reference evidence="4 5" key="1">
    <citation type="submission" date="2023-10" db="EMBL/GenBank/DDBJ databases">
        <title>Surface-active antibiotics is a multifunctional adaptation for post-fire microbes.</title>
        <authorList>
            <person name="Liu M.D."/>
            <person name="Du Y."/>
            <person name="Koupaei S.K."/>
            <person name="Kim N.R."/>
            <person name="Zhang W."/>
            <person name="Traxler M.F."/>
        </authorList>
    </citation>
    <scope>NUCLEOTIDE SEQUENCE [LARGE SCALE GENOMIC DNA]</scope>
    <source>
        <strain evidence="4 5">F3</strain>
    </source>
</reference>
<dbReference type="PANTHER" id="PTHR44591:SF25">
    <property type="entry name" value="CHEMOTAXIS TWO-COMPONENT RESPONSE REGULATOR"/>
    <property type="match status" value="1"/>
</dbReference>
<accession>A0ABZ0EIK4</accession>
<feature type="domain" description="Response regulatory" evidence="3">
    <location>
        <begin position="12"/>
        <end position="126"/>
    </location>
</feature>
<dbReference type="InterPro" id="IPR011006">
    <property type="entry name" value="CheY-like_superfamily"/>
</dbReference>
<evidence type="ECO:0000256" key="2">
    <source>
        <dbReference type="PROSITE-ProRule" id="PRU00169"/>
    </source>
</evidence>
<dbReference type="Pfam" id="PF00072">
    <property type="entry name" value="Response_reg"/>
    <property type="match status" value="1"/>
</dbReference>
<dbReference type="SUPFAM" id="SSF52172">
    <property type="entry name" value="CheY-like"/>
    <property type="match status" value="1"/>
</dbReference>
<dbReference type="RefSeq" id="WP_317019625.1">
    <property type="nucleotide sequence ID" value="NZ_CP136512.1"/>
</dbReference>
<dbReference type="InterPro" id="IPR001789">
    <property type="entry name" value="Sig_transdc_resp-reg_receiver"/>
</dbReference>